<gene>
    <name evidence="3" type="ORF">CLV25_11591</name>
</gene>
<keyword evidence="1" id="KW-0472">Membrane</keyword>
<dbReference type="OrthoDB" id="9814002at2"/>
<keyword evidence="1" id="KW-1133">Transmembrane helix</keyword>
<feature type="domain" description="Peptidase M56" evidence="2">
    <location>
        <begin position="172"/>
        <end position="263"/>
    </location>
</feature>
<accession>A0A4R2E717</accession>
<dbReference type="PANTHER" id="PTHR34978">
    <property type="entry name" value="POSSIBLE SENSOR-TRANSDUCER PROTEIN BLAR"/>
    <property type="match status" value="1"/>
</dbReference>
<protein>
    <submittedName>
        <fullName evidence="3">Beta-lactamase regulating signal transducer with metallopeptidase domain</fullName>
    </submittedName>
</protein>
<proteinExistence type="predicted"/>
<dbReference type="Proteomes" id="UP000294830">
    <property type="component" value="Unassembled WGS sequence"/>
</dbReference>
<comment type="caution">
    <text evidence="3">The sequence shown here is derived from an EMBL/GenBank/DDBJ whole genome shotgun (WGS) entry which is preliminary data.</text>
</comment>
<feature type="transmembrane region" description="Helical" evidence="1">
    <location>
        <begin position="98"/>
        <end position="123"/>
    </location>
</feature>
<name>A0A4R2E717_9BACT</name>
<evidence type="ECO:0000313" key="4">
    <source>
        <dbReference type="Proteomes" id="UP000294830"/>
    </source>
</evidence>
<reference evidence="3 4" key="1">
    <citation type="submission" date="2019-03" db="EMBL/GenBank/DDBJ databases">
        <title>Genomic Encyclopedia of Archaeal and Bacterial Type Strains, Phase II (KMG-II): from individual species to whole genera.</title>
        <authorList>
            <person name="Goeker M."/>
        </authorList>
    </citation>
    <scope>NUCLEOTIDE SEQUENCE [LARGE SCALE GENOMIC DNA]</scope>
    <source>
        <strain evidence="3 4">RL-C</strain>
    </source>
</reference>
<evidence type="ECO:0000313" key="3">
    <source>
        <dbReference type="EMBL" id="TCN63741.1"/>
    </source>
</evidence>
<organism evidence="3 4">
    <name type="scientific">Acetobacteroides hydrogenigenes</name>
    <dbReference type="NCBI Taxonomy" id="979970"/>
    <lineage>
        <taxon>Bacteria</taxon>
        <taxon>Pseudomonadati</taxon>
        <taxon>Bacteroidota</taxon>
        <taxon>Bacteroidia</taxon>
        <taxon>Bacteroidales</taxon>
        <taxon>Rikenellaceae</taxon>
        <taxon>Acetobacteroides</taxon>
    </lineage>
</organism>
<feature type="transmembrane region" description="Helical" evidence="1">
    <location>
        <begin position="34"/>
        <end position="51"/>
    </location>
</feature>
<dbReference type="InterPro" id="IPR052173">
    <property type="entry name" value="Beta-lactam_resp_regulator"/>
</dbReference>
<sequence>MIPFLLKSTLLMALLLAVYQLFLGREKMHRFSRYYLLAALLFSLVAPFITFETEQTVIPTLPALAIDRVVEATADAAPTVPATVPEVVEQPKGLDWQMLLLVIYFAVSATFLVRFALNLALVFRRAKMGERQPLAGATLVLMDEPTSPFSFLRFIFVSGKDYQHGVIGPELLTHELTHVRQRHTIDVLLVELLQVVLWFNPLVYLYKRAIRTNHEYLADEHVIDHHLNVKHYQHLLLDTIFRKNTPSLVSNIGYSLTKKRLIMMTKKTSKGKMLTVKLAVLPIVALTMFVFCVRYAEPVKAHSQNKKEKMEKLIIGKKTFEVSSDTLEMIKRLVYERSNVKFRTKGGDWHKPPYEELPDFEKRMCLVGLTTMKVNAPTGAQLAEWSNTSKFGLWIDGKHQKDNSILKNYKPSDFSHFFLSRLYKNAQHGINKGKQYQLDLTTNAGYEKDCREKEKNFQALLKQVRAAQK</sequence>
<dbReference type="EMBL" id="SLWB01000015">
    <property type="protein sequence ID" value="TCN63741.1"/>
    <property type="molecule type" value="Genomic_DNA"/>
</dbReference>
<keyword evidence="1" id="KW-0812">Transmembrane</keyword>
<keyword evidence="4" id="KW-1185">Reference proteome</keyword>
<dbReference type="AlphaFoldDB" id="A0A4R2E717"/>
<feature type="transmembrane region" description="Helical" evidence="1">
    <location>
        <begin position="274"/>
        <end position="296"/>
    </location>
</feature>
<feature type="transmembrane region" description="Helical" evidence="1">
    <location>
        <begin position="6"/>
        <end position="22"/>
    </location>
</feature>
<dbReference type="PANTHER" id="PTHR34978:SF3">
    <property type="entry name" value="SLR0241 PROTEIN"/>
    <property type="match status" value="1"/>
</dbReference>
<dbReference type="InterPro" id="IPR008756">
    <property type="entry name" value="Peptidase_M56"/>
</dbReference>
<dbReference type="Pfam" id="PF05569">
    <property type="entry name" value="Peptidase_M56"/>
    <property type="match status" value="1"/>
</dbReference>
<evidence type="ECO:0000259" key="2">
    <source>
        <dbReference type="Pfam" id="PF05569"/>
    </source>
</evidence>
<evidence type="ECO:0000256" key="1">
    <source>
        <dbReference type="SAM" id="Phobius"/>
    </source>
</evidence>
<dbReference type="RefSeq" id="WP_131840176.1">
    <property type="nucleotide sequence ID" value="NZ_SLWB01000015.1"/>
</dbReference>